<feature type="domain" description="HSF-type DNA-binding" evidence="10">
    <location>
        <begin position="421"/>
        <end position="524"/>
    </location>
</feature>
<dbReference type="GO" id="GO:0005634">
    <property type="term" value="C:nucleus"/>
    <property type="evidence" value="ECO:0007669"/>
    <property type="project" value="UniProtKB-SubCell"/>
</dbReference>
<evidence type="ECO:0000259" key="10">
    <source>
        <dbReference type="SMART" id="SM00415"/>
    </source>
</evidence>
<comment type="caution">
    <text evidence="11">The sequence shown here is derived from an EMBL/GenBank/DDBJ whole genome shotgun (WGS) entry which is preliminary data.</text>
</comment>
<dbReference type="PRINTS" id="PR00056">
    <property type="entry name" value="HSFDOMAIN"/>
</dbReference>
<evidence type="ECO:0000256" key="1">
    <source>
        <dbReference type="ARBA" id="ARBA00004123"/>
    </source>
</evidence>
<dbReference type="EMBL" id="JAPDMZ010000048">
    <property type="protein sequence ID" value="KAK0553593.1"/>
    <property type="molecule type" value="Genomic_DNA"/>
</dbReference>
<dbReference type="InterPro" id="IPR036390">
    <property type="entry name" value="WH_DNA-bd_sf"/>
</dbReference>
<dbReference type="SMART" id="SM00415">
    <property type="entry name" value="HSF"/>
    <property type="match status" value="1"/>
</dbReference>
<dbReference type="GO" id="GO:0003700">
    <property type="term" value="F:DNA-binding transcription factor activity"/>
    <property type="evidence" value="ECO:0007669"/>
    <property type="project" value="InterPro"/>
</dbReference>
<dbReference type="AlphaFoldDB" id="A0AAN6GR63"/>
<feature type="compositionally biased region" description="Basic and acidic residues" evidence="9">
    <location>
        <begin position="151"/>
        <end position="161"/>
    </location>
</feature>
<feature type="compositionally biased region" description="Basic and acidic residues" evidence="9">
    <location>
        <begin position="202"/>
        <end position="212"/>
    </location>
</feature>
<evidence type="ECO:0000256" key="7">
    <source>
        <dbReference type="ARBA" id="ARBA00062171"/>
    </source>
</evidence>
<evidence type="ECO:0000313" key="11">
    <source>
        <dbReference type="EMBL" id="KAK0553593.1"/>
    </source>
</evidence>
<feature type="region of interest" description="Disordered" evidence="9">
    <location>
        <begin position="579"/>
        <end position="601"/>
    </location>
</feature>
<organism evidence="11 12">
    <name type="scientific">Tilletia horrida</name>
    <dbReference type="NCBI Taxonomy" id="155126"/>
    <lineage>
        <taxon>Eukaryota</taxon>
        <taxon>Fungi</taxon>
        <taxon>Dikarya</taxon>
        <taxon>Basidiomycota</taxon>
        <taxon>Ustilaginomycotina</taxon>
        <taxon>Exobasidiomycetes</taxon>
        <taxon>Tilletiales</taxon>
        <taxon>Tilletiaceae</taxon>
        <taxon>Tilletia</taxon>
    </lineage>
</organism>
<feature type="compositionally biased region" description="Polar residues" evidence="9">
    <location>
        <begin position="84"/>
        <end position="101"/>
    </location>
</feature>
<name>A0AAN6GR63_9BASI</name>
<keyword evidence="5" id="KW-0804">Transcription</keyword>
<reference evidence="11" key="1">
    <citation type="journal article" date="2023" name="PhytoFront">
        <title>Draft Genome Resources of Seven Strains of Tilletia horrida, Causal Agent of Kernel Smut of Rice.</title>
        <authorList>
            <person name="Khanal S."/>
            <person name="Antony Babu S."/>
            <person name="Zhou X.G."/>
        </authorList>
    </citation>
    <scope>NUCLEOTIDE SEQUENCE</scope>
    <source>
        <strain evidence="11">TX6</strain>
    </source>
</reference>
<sequence length="869" mass="93930">MSGPAPIDRSGVRKHPQDPLSDDERKEPFSKRAKHAHNPDPPEGSAAYSASHHHPSRRGHSQDSPETERRSRSPAAKHPDESSQRNSTQYGTRSPPSSRFSQRAHPTAPRAKYATDEHISSARPPPMASTGEAEHTSLARTSAADAFRSVRGVDMRDRDSSQGEASSDLRSSRQHPRFSPISPSVASGSMNRPRVSSNASDRSGRFASDRGRGNTLPSIRAPRSPGFSPALRSPEPPSTGYSARLMPPPPGVEGASSSPASSSLLPPPPPSGYQRGLPPPLVHRRTDGPTYTQGSERPGIGPSVLPPVGPPSSRYDQEHNNHAHHIPPRPIRSESFSGPPGHSSTSTLSMLSPNKEGAPPPPPPLLPPPGAAYDPDKSMGMLPLAYSNHGSDAPGPSGQGIPGSLSSLGSQLGSERRSAKQQPSFVNKLYSMLEDHRISNMISWAPSGTVFSVANPSVFSKVVLPQWFKHSNWQSFVRQLNMYGFNKVNQTFQGEPSEEVQVWEFRHPRFRRGEVHLLNDIKRKNSRQKRPNSPTQSFSGGDQESRRDPSATPSPEMSSFSMDDHARMASSDIRYRTDDYPYGSLPGPSTMPGSSVAHTGMPFPHEPVHTGPGAPPPASFAAPSGGPPAAHVHINAVEGEHPFSAGLREQGHRLNDVSDRIDAIIRHSNYLEAQLRAVSERLHQSQQAEQAVSIHMARTLELLIHLGSSVTEEHEHGRSSAGEEARLSMLAACRAELDAIRQHVPFDAPAAPHPPNHHAAGHPAAPSGPHQYTGQANHEHAGRYEQGEGAASLLTSHRSHSNHQHHHQSVPTRSTSLLDRHQGAVIHEGHPPPGMVYGPGPGQGQPMDVGPHSRYRRESFGSDRGNHRA</sequence>
<feature type="compositionally biased region" description="Pro residues" evidence="9">
    <location>
        <begin position="265"/>
        <end position="281"/>
    </location>
</feature>
<feature type="compositionally biased region" description="Pro residues" evidence="9">
    <location>
        <begin position="358"/>
        <end position="370"/>
    </location>
</feature>
<dbReference type="SUPFAM" id="SSF46785">
    <property type="entry name" value="Winged helix' DNA-binding domain"/>
    <property type="match status" value="1"/>
</dbReference>
<feature type="region of interest" description="Disordered" evidence="9">
    <location>
        <begin position="516"/>
        <end position="563"/>
    </location>
</feature>
<comment type="subcellular location">
    <subcellularLocation>
        <location evidence="1">Nucleus</location>
    </subcellularLocation>
</comment>
<dbReference type="Pfam" id="PF00447">
    <property type="entry name" value="HSF_DNA-bind"/>
    <property type="match status" value="1"/>
</dbReference>
<dbReference type="FunFam" id="1.10.10.10:FF:000027">
    <property type="entry name" value="Heat shock transcription factor 1"/>
    <property type="match status" value="1"/>
</dbReference>
<dbReference type="Gene3D" id="1.10.10.10">
    <property type="entry name" value="Winged helix-like DNA-binding domain superfamily/Winged helix DNA-binding domain"/>
    <property type="match status" value="1"/>
</dbReference>
<gene>
    <name evidence="11" type="primary">SFL1</name>
    <name evidence="11" type="ORF">OC846_002434</name>
</gene>
<proteinExistence type="inferred from homology"/>
<evidence type="ECO:0000256" key="8">
    <source>
        <dbReference type="RuleBase" id="RU004020"/>
    </source>
</evidence>
<feature type="region of interest" description="Disordered" evidence="9">
    <location>
        <begin position="746"/>
        <end position="775"/>
    </location>
</feature>
<feature type="compositionally biased region" description="Basic and acidic residues" evidence="9">
    <location>
        <begin position="818"/>
        <end position="830"/>
    </location>
</feature>
<accession>A0AAN6GR63</accession>
<feature type="region of interest" description="Disordered" evidence="9">
    <location>
        <begin position="1"/>
        <end position="420"/>
    </location>
</feature>
<evidence type="ECO:0000256" key="3">
    <source>
        <dbReference type="ARBA" id="ARBA00023015"/>
    </source>
</evidence>
<feature type="compositionally biased region" description="Low complexity" evidence="9">
    <location>
        <begin position="761"/>
        <end position="770"/>
    </location>
</feature>
<comment type="similarity">
    <text evidence="2 8">Belongs to the HSF family.</text>
</comment>
<feature type="compositionally biased region" description="Polar residues" evidence="9">
    <location>
        <begin position="551"/>
        <end position="561"/>
    </location>
</feature>
<feature type="compositionally biased region" description="Basic and acidic residues" evidence="9">
    <location>
        <begin position="60"/>
        <end position="83"/>
    </location>
</feature>
<dbReference type="PANTHER" id="PTHR10015:SF427">
    <property type="entry name" value="HEAT SHOCK FACTOR PROTEIN"/>
    <property type="match status" value="1"/>
</dbReference>
<keyword evidence="4" id="KW-0238">DNA-binding</keyword>
<evidence type="ECO:0000313" key="12">
    <source>
        <dbReference type="Proteomes" id="UP001176517"/>
    </source>
</evidence>
<feature type="compositionally biased region" description="Polar residues" evidence="9">
    <location>
        <begin position="531"/>
        <end position="542"/>
    </location>
</feature>
<feature type="compositionally biased region" description="Basic and acidic residues" evidence="9">
    <location>
        <begin position="856"/>
        <end position="869"/>
    </location>
</feature>
<feature type="compositionally biased region" description="Polar residues" evidence="9">
    <location>
        <begin position="342"/>
        <end position="352"/>
    </location>
</feature>
<evidence type="ECO:0000256" key="5">
    <source>
        <dbReference type="ARBA" id="ARBA00023163"/>
    </source>
</evidence>
<feature type="compositionally biased region" description="Polar residues" evidence="9">
    <location>
        <begin position="181"/>
        <end position="201"/>
    </location>
</feature>
<comment type="subunit">
    <text evidence="7">Homotrimer. Homotrimerization increases the affinity of HSF1 to DNA. Interacts with transcriptional coregulator SSA1 on chromatin.</text>
</comment>
<dbReference type="PANTHER" id="PTHR10015">
    <property type="entry name" value="HEAT SHOCK TRANSCRIPTION FACTOR"/>
    <property type="match status" value="1"/>
</dbReference>
<evidence type="ECO:0000256" key="9">
    <source>
        <dbReference type="SAM" id="MobiDB-lite"/>
    </source>
</evidence>
<keyword evidence="3" id="KW-0805">Transcription regulation</keyword>
<feature type="compositionally biased region" description="Low complexity" evidence="9">
    <location>
        <begin position="252"/>
        <end position="264"/>
    </location>
</feature>
<keyword evidence="6" id="KW-0539">Nucleus</keyword>
<protein>
    <submittedName>
        <fullName evidence="11">Flocculation suppression protein</fullName>
    </submittedName>
</protein>
<feature type="compositionally biased region" description="Basic residues" evidence="9">
    <location>
        <begin position="797"/>
        <end position="808"/>
    </location>
</feature>
<dbReference type="GO" id="GO:0043565">
    <property type="term" value="F:sequence-specific DNA binding"/>
    <property type="evidence" value="ECO:0007669"/>
    <property type="project" value="InterPro"/>
</dbReference>
<keyword evidence="12" id="KW-1185">Reference proteome</keyword>
<evidence type="ECO:0000256" key="4">
    <source>
        <dbReference type="ARBA" id="ARBA00023125"/>
    </source>
</evidence>
<dbReference type="InterPro" id="IPR000232">
    <property type="entry name" value="HSF_DNA-bd"/>
</dbReference>
<feature type="compositionally biased region" description="Low complexity" evidence="9">
    <location>
        <begin position="402"/>
        <end position="413"/>
    </location>
</feature>
<evidence type="ECO:0000256" key="2">
    <source>
        <dbReference type="ARBA" id="ARBA00006403"/>
    </source>
</evidence>
<feature type="region of interest" description="Disordered" evidence="9">
    <location>
        <begin position="792"/>
        <end position="869"/>
    </location>
</feature>
<dbReference type="InterPro" id="IPR036388">
    <property type="entry name" value="WH-like_DNA-bd_sf"/>
</dbReference>
<dbReference type="Proteomes" id="UP001176517">
    <property type="component" value="Unassembled WGS sequence"/>
</dbReference>
<evidence type="ECO:0000256" key="6">
    <source>
        <dbReference type="ARBA" id="ARBA00023242"/>
    </source>
</evidence>